<organism evidence="1 2">
    <name type="scientific">Eubacterium barkeri</name>
    <name type="common">Clostridium barkeri</name>
    <dbReference type="NCBI Taxonomy" id="1528"/>
    <lineage>
        <taxon>Bacteria</taxon>
        <taxon>Bacillati</taxon>
        <taxon>Bacillota</taxon>
        <taxon>Clostridia</taxon>
        <taxon>Eubacteriales</taxon>
        <taxon>Eubacteriaceae</taxon>
        <taxon>Eubacterium</taxon>
    </lineage>
</organism>
<evidence type="ECO:0000313" key="2">
    <source>
        <dbReference type="Proteomes" id="UP000199652"/>
    </source>
</evidence>
<dbReference type="Gene3D" id="3.30.1460.30">
    <property type="entry name" value="YgaC/TfoX-N like chaperone"/>
    <property type="match status" value="1"/>
</dbReference>
<reference evidence="2" key="1">
    <citation type="submission" date="2016-10" db="EMBL/GenBank/DDBJ databases">
        <authorList>
            <person name="Varghese N."/>
            <person name="Submissions S."/>
        </authorList>
    </citation>
    <scope>NUCLEOTIDE SEQUENCE [LARGE SCALE GENOMIC DNA]</scope>
    <source>
        <strain evidence="2">VPI 5359</strain>
    </source>
</reference>
<dbReference type="EMBL" id="FNOU01000037">
    <property type="protein sequence ID" value="SDY46005.1"/>
    <property type="molecule type" value="Genomic_DNA"/>
</dbReference>
<dbReference type="AlphaFoldDB" id="A0A1H3K2L6"/>
<protein>
    <submittedName>
        <fullName evidence="1">TfoX N-terminal domain-containing protein</fullName>
    </submittedName>
</protein>
<feature type="non-terminal residue" evidence="1">
    <location>
        <position position="1"/>
    </location>
</feature>
<dbReference type="Proteomes" id="UP000199652">
    <property type="component" value="Unassembled WGS sequence"/>
</dbReference>
<evidence type="ECO:0000313" key="1">
    <source>
        <dbReference type="EMBL" id="SDY46005.1"/>
    </source>
</evidence>
<keyword evidence="2" id="KW-1185">Reference proteome</keyword>
<name>A0A1H3K2L6_EUBBA</name>
<accession>A0A1H3K2L6</accession>
<gene>
    <name evidence="1" type="ORF">SAMN04488579_13716</name>
</gene>
<dbReference type="STRING" id="1528.SAMN04488579_13716"/>
<sequence length="124" mass="14148">SKSIKINTITAFFKQKGVRMATTLEYIQYVCDQIEGVGNIRYRKMFGEYMVYVEDRPVLLVCDNTVFVKILPEIGDMMQGANTGTPYEGAKVHYILDIEDRDLCQAVIAILKTIIPVPKPRKKK</sequence>
<proteinExistence type="predicted"/>
<dbReference type="SUPFAM" id="SSF159894">
    <property type="entry name" value="YgaC/TfoX-N like"/>
    <property type="match status" value="1"/>
</dbReference>